<proteinExistence type="predicted"/>
<dbReference type="OrthoDB" id="9799428at2"/>
<dbReference type="PANTHER" id="PTHR33993:SF5">
    <property type="entry name" value="GLYOXALASE"/>
    <property type="match status" value="1"/>
</dbReference>
<feature type="domain" description="VOC" evidence="1">
    <location>
        <begin position="6"/>
        <end position="119"/>
    </location>
</feature>
<dbReference type="Pfam" id="PF18029">
    <property type="entry name" value="Glyoxalase_6"/>
    <property type="match status" value="1"/>
</dbReference>
<dbReference type="PROSITE" id="PS51819">
    <property type="entry name" value="VOC"/>
    <property type="match status" value="1"/>
</dbReference>
<dbReference type="RefSeq" id="WP_090878593.1">
    <property type="nucleotide sequence ID" value="NZ_FMXQ01000008.1"/>
</dbReference>
<sequence length="122" mass="13491">MEKVNGIGGLFFRASDPQAMAEWYETHLGVTRAPGSYEAPVWSQEAGTTIFAPFPKDTDYFGRPANQWMVNFRVANLDAMVAQLRAADIAVTVDETAYPNGRFAHLNDPEGNRIELWEPAGA</sequence>
<accession>A0A1G6DR17</accession>
<dbReference type="InterPro" id="IPR037523">
    <property type="entry name" value="VOC_core"/>
</dbReference>
<evidence type="ECO:0000313" key="3">
    <source>
        <dbReference type="Proteomes" id="UP000199071"/>
    </source>
</evidence>
<organism evidence="2 3">
    <name type="scientific">Bauldia litoralis</name>
    <dbReference type="NCBI Taxonomy" id="665467"/>
    <lineage>
        <taxon>Bacteria</taxon>
        <taxon>Pseudomonadati</taxon>
        <taxon>Pseudomonadota</taxon>
        <taxon>Alphaproteobacteria</taxon>
        <taxon>Hyphomicrobiales</taxon>
        <taxon>Kaistiaceae</taxon>
        <taxon>Bauldia</taxon>
    </lineage>
</organism>
<dbReference type="AlphaFoldDB" id="A0A1G6DR17"/>
<gene>
    <name evidence="2" type="ORF">SAMN02982931_03657</name>
</gene>
<dbReference type="SUPFAM" id="SSF54593">
    <property type="entry name" value="Glyoxalase/Bleomycin resistance protein/Dihydroxybiphenyl dioxygenase"/>
    <property type="match status" value="1"/>
</dbReference>
<dbReference type="InterPro" id="IPR052164">
    <property type="entry name" value="Anthracycline_SecMetBiosynth"/>
</dbReference>
<dbReference type="Gene3D" id="3.10.180.10">
    <property type="entry name" value="2,3-Dihydroxybiphenyl 1,2-Dioxygenase, domain 1"/>
    <property type="match status" value="1"/>
</dbReference>
<name>A0A1G6DR17_9HYPH</name>
<dbReference type="InterPro" id="IPR029068">
    <property type="entry name" value="Glyas_Bleomycin-R_OHBP_Dase"/>
</dbReference>
<evidence type="ECO:0000259" key="1">
    <source>
        <dbReference type="PROSITE" id="PS51819"/>
    </source>
</evidence>
<dbReference type="STRING" id="665467.SAMN02982931_03657"/>
<dbReference type="EMBL" id="FMXQ01000008">
    <property type="protein sequence ID" value="SDB47578.1"/>
    <property type="molecule type" value="Genomic_DNA"/>
</dbReference>
<reference evidence="2 3" key="1">
    <citation type="submission" date="2016-10" db="EMBL/GenBank/DDBJ databases">
        <authorList>
            <person name="de Groot N.N."/>
        </authorList>
    </citation>
    <scope>NUCLEOTIDE SEQUENCE [LARGE SCALE GENOMIC DNA]</scope>
    <source>
        <strain evidence="2 3">ATCC 35022</strain>
    </source>
</reference>
<evidence type="ECO:0000313" key="2">
    <source>
        <dbReference type="EMBL" id="SDB47578.1"/>
    </source>
</evidence>
<dbReference type="Proteomes" id="UP000199071">
    <property type="component" value="Unassembled WGS sequence"/>
</dbReference>
<dbReference type="PANTHER" id="PTHR33993">
    <property type="entry name" value="GLYOXALASE-RELATED"/>
    <property type="match status" value="1"/>
</dbReference>
<protein>
    <recommendedName>
        <fullName evidence="1">VOC domain-containing protein</fullName>
    </recommendedName>
</protein>
<dbReference type="InterPro" id="IPR041581">
    <property type="entry name" value="Glyoxalase_6"/>
</dbReference>
<keyword evidence="3" id="KW-1185">Reference proteome</keyword>